<organism evidence="2">
    <name type="scientific">Pandoravirus macleodensis</name>
    <dbReference type="NCBI Taxonomy" id="2107707"/>
    <lineage>
        <taxon>Viruses</taxon>
        <taxon>Pandoravirus</taxon>
    </lineage>
</organism>
<dbReference type="InterPro" id="IPR001810">
    <property type="entry name" value="F-box_dom"/>
</dbReference>
<dbReference type="InterPro" id="IPR052050">
    <property type="entry name" value="SecEffector_AnkRepeat"/>
</dbReference>
<dbReference type="Gene3D" id="1.20.1280.50">
    <property type="match status" value="1"/>
</dbReference>
<dbReference type="SUPFAM" id="SSF81383">
    <property type="entry name" value="F-box domain"/>
    <property type="match status" value="1"/>
</dbReference>
<sequence>MELARRGDKHHAAPGAIATTIDDLPDELLQHILSFMTCARRAVGPIAVCMRWRRAVLDPRSPWSGQCTVFYMRRRARRCETAALHGHLACLVEMRQKGCAWNAKVCANAARGGHIDCLVYAHENACPWDTRTPARAAAGGHMACLAYAHEHGCPWDRSTTANAAAAGYLQCLRYAAGRDCPLGPHVACKAIVGGHLDCLALAYESGCRWTPDFFFKAIAHERLACLAYLFESCPMRVLLHQCSTPSCCLATVRERVAPLLKASRSPCAYFARERLSQLPPLTRFYETDGLQ</sequence>
<proteinExistence type="predicted"/>
<dbReference type="KEGG" id="vg:36841628"/>
<evidence type="ECO:0000313" key="2">
    <source>
        <dbReference type="EMBL" id="AVK77173.1"/>
    </source>
</evidence>
<gene>
    <name evidence="2" type="ORF">pmac_cds_485</name>
</gene>
<dbReference type="EMBL" id="MG011691">
    <property type="protein sequence ID" value="AVK77173.1"/>
    <property type="molecule type" value="Genomic_DNA"/>
</dbReference>
<dbReference type="SUPFAM" id="SSF140860">
    <property type="entry name" value="Pseudo ankyrin repeat-like"/>
    <property type="match status" value="1"/>
</dbReference>
<dbReference type="PANTHER" id="PTHR46586">
    <property type="entry name" value="ANKYRIN REPEAT-CONTAINING PROTEIN"/>
    <property type="match status" value="1"/>
</dbReference>
<dbReference type="GeneID" id="36841628"/>
<dbReference type="InterPro" id="IPR036047">
    <property type="entry name" value="F-box-like_dom_sf"/>
</dbReference>
<dbReference type="RefSeq" id="YP_009481169.1">
    <property type="nucleotide sequence ID" value="NC_037665.1"/>
</dbReference>
<name>A0A2U7UFD3_9VIRU</name>
<evidence type="ECO:0000259" key="1">
    <source>
        <dbReference type="Pfam" id="PF12937"/>
    </source>
</evidence>
<accession>A0A2U7UFD3</accession>
<dbReference type="PANTHER" id="PTHR46586:SF3">
    <property type="entry name" value="ANKYRIN REPEAT-CONTAINING PROTEIN"/>
    <property type="match status" value="1"/>
</dbReference>
<protein>
    <submittedName>
        <fullName evidence="2">F-box domain containing protein</fullName>
    </submittedName>
</protein>
<dbReference type="Pfam" id="PF12937">
    <property type="entry name" value="F-box-like"/>
    <property type="match status" value="1"/>
</dbReference>
<dbReference type="Proteomes" id="UP000249758">
    <property type="component" value="Segment"/>
</dbReference>
<reference evidence="2" key="1">
    <citation type="journal article" date="2018" name="Nat. Commun.">
        <title>Diversity and evolution of the emerging Pandoraviridae family.</title>
        <authorList>
            <person name="Legendre M."/>
            <person name="Fabre E."/>
            <person name="Poirot O."/>
            <person name="Jeudy S."/>
            <person name="Lartigue A."/>
            <person name="Alempic J.M."/>
            <person name="Beucher L."/>
            <person name="Philippe N."/>
            <person name="Bertaux L."/>
            <person name="Christo-Foroux E."/>
            <person name="Labadie K."/>
            <person name="Coute Y."/>
            <person name="Abergel C."/>
            <person name="Claverie J.M."/>
        </authorList>
    </citation>
    <scope>NUCLEOTIDE SEQUENCE [LARGE SCALE GENOMIC DNA]</scope>
    <source>
        <strain evidence="2">Macleodensis</strain>
    </source>
</reference>
<feature type="domain" description="F-box" evidence="1">
    <location>
        <begin position="21"/>
        <end position="64"/>
    </location>
</feature>